<dbReference type="HAMAP" id="MF_00092">
    <property type="entry name" value="MutS2"/>
    <property type="match status" value="1"/>
</dbReference>
<name>A0A4Y8WPJ7_9PORP</name>
<comment type="caution">
    <text evidence="10">The sequence shown here is derived from an EMBL/GenBank/DDBJ whole genome shotgun (WGS) entry which is preliminary data.</text>
</comment>
<dbReference type="InterPro" id="IPR045076">
    <property type="entry name" value="MutS"/>
</dbReference>
<keyword evidence="6 9" id="KW-0067">ATP-binding</keyword>
<sequence>MEQVNSLGVLEQKLEFGQLRQELRTLCDNEISLFLVERMAFLPDGKELRGRLDQLSEMMTLLVSGAEVPSFRFGAIREALLSLRPEGSYLPVESLRPLRDLLASVVETKRMLEEREEDYPELYRLAERLDDLVDIRRRLHNLIDEEGEIKDTASRTLREIRVELRQLRGSLGQTMQGILRSAQAAGWVEKDATPAVRDGRLLLPIIPSAKREIGGIVHEESSTGRTLYLEPEQMVVMNNRIREKESEELREIVRLLKDFSVYVRRDMRQVQQDCQLIGIFDFNRAKARLAERLEAIVPPIADDGISMEWQVARHPLLERHLREQGRKLVPLTLKLDGEQRILLISGPNAGGKSIALKTVGLLQYMLQCGLAVPMMEHSECRFFDSVFIDIGDAQSLENDLSTYSSHLQNMKRVLREATDKSLILIDEFGSGTEPTIGGAIAEAVLEQFRLRGSFGVITTHYGNLKTYAELHDGVVNGAMLFDRGKIEPLYELYIGQPGSSFGLEVARKIGMPSEIIDYASTLVGSDYLQQDKYLQDIIRDKAYWKRKREEVKRAERSLQEKQAKLDERLEGLTQKRKGLIAKAEQEALQIVSSANATIERTIREIKEAKADKEATQQARAKLEKKKEHLHRKQKAIAMPKPKNQPIEVGSRVTLEGGNEVGEVVEIQGKKVRVRLGNLTMSVALDKLLPTQRATTEVVARKPQMISEQANERRLNFKPQLDCRGMRVEEALSSVTQFIDDANHFGYSPVRILHGTGTGALKQAIGDYLRGNPQVKHFEDEHVDLGGAGITVVTL</sequence>
<dbReference type="Pfam" id="PF00488">
    <property type="entry name" value="MutS_V"/>
    <property type="match status" value="1"/>
</dbReference>
<dbReference type="GO" id="GO:0019843">
    <property type="term" value="F:rRNA binding"/>
    <property type="evidence" value="ECO:0007669"/>
    <property type="project" value="UniProtKB-UniRule"/>
</dbReference>
<dbReference type="InterPro" id="IPR005747">
    <property type="entry name" value="MutS2"/>
</dbReference>
<reference evidence="10 11" key="1">
    <citation type="submission" date="2019-03" db="EMBL/GenBank/DDBJ databases">
        <title>Porphyromonas levii Isolated from the Uterus of Dairy Cows.</title>
        <authorList>
            <person name="Francis A.M."/>
        </authorList>
    </citation>
    <scope>NUCLEOTIDE SEQUENCE [LARGE SCALE GENOMIC DNA]</scope>
    <source>
        <strain evidence="10 11">AF5678</strain>
    </source>
</reference>
<dbReference type="InterPro" id="IPR036063">
    <property type="entry name" value="Smr_dom_sf"/>
</dbReference>
<dbReference type="Gene3D" id="3.30.1370.110">
    <property type="match status" value="1"/>
</dbReference>
<dbReference type="GO" id="GO:0004519">
    <property type="term" value="F:endonuclease activity"/>
    <property type="evidence" value="ECO:0007669"/>
    <property type="project" value="UniProtKB-UniRule"/>
</dbReference>
<dbReference type="InterPro" id="IPR036187">
    <property type="entry name" value="DNA_mismatch_repair_MutS_sf"/>
</dbReference>
<dbReference type="SUPFAM" id="SSF48334">
    <property type="entry name" value="DNA repair protein MutS, domain III"/>
    <property type="match status" value="1"/>
</dbReference>
<keyword evidence="3 9" id="KW-0547">Nucleotide-binding</keyword>
<dbReference type="Gene3D" id="3.40.50.300">
    <property type="entry name" value="P-loop containing nucleotide triphosphate hydrolases"/>
    <property type="match status" value="1"/>
</dbReference>
<dbReference type="InterPro" id="IPR007696">
    <property type="entry name" value="DNA_mismatch_repair_MutS_core"/>
</dbReference>
<dbReference type="GO" id="GO:0043023">
    <property type="term" value="F:ribosomal large subunit binding"/>
    <property type="evidence" value="ECO:0007669"/>
    <property type="project" value="UniProtKB-UniRule"/>
</dbReference>
<dbReference type="PROSITE" id="PS00486">
    <property type="entry name" value="DNA_MISMATCH_REPAIR_2"/>
    <property type="match status" value="1"/>
</dbReference>
<dbReference type="GO" id="GO:0006298">
    <property type="term" value="P:mismatch repair"/>
    <property type="evidence" value="ECO:0007669"/>
    <property type="project" value="InterPro"/>
</dbReference>
<dbReference type="SMART" id="SM00463">
    <property type="entry name" value="SMR"/>
    <property type="match status" value="1"/>
</dbReference>
<dbReference type="SUPFAM" id="SSF160443">
    <property type="entry name" value="SMR domain-like"/>
    <property type="match status" value="1"/>
</dbReference>
<evidence type="ECO:0000313" key="11">
    <source>
        <dbReference type="Proteomes" id="UP000297225"/>
    </source>
</evidence>
<evidence type="ECO:0000256" key="3">
    <source>
        <dbReference type="ARBA" id="ARBA00022741"/>
    </source>
</evidence>
<dbReference type="OrthoDB" id="9808166at2"/>
<comment type="function">
    <text evidence="9">Endonuclease that is involved in the suppression of homologous recombination and thus may have a key role in the control of bacterial genetic diversity.</text>
</comment>
<evidence type="ECO:0000256" key="1">
    <source>
        <dbReference type="ARBA" id="ARBA00022722"/>
    </source>
</evidence>
<dbReference type="SMART" id="SM00534">
    <property type="entry name" value="MUTSac"/>
    <property type="match status" value="1"/>
</dbReference>
<dbReference type="Pfam" id="PF01713">
    <property type="entry name" value="Smr"/>
    <property type="match status" value="1"/>
</dbReference>
<dbReference type="PANTHER" id="PTHR48466:SF2">
    <property type="entry name" value="OS10G0509000 PROTEIN"/>
    <property type="match status" value="1"/>
</dbReference>
<dbReference type="SMART" id="SM00533">
    <property type="entry name" value="MUTSd"/>
    <property type="match status" value="1"/>
</dbReference>
<dbReference type="SUPFAM" id="SSF52540">
    <property type="entry name" value="P-loop containing nucleoside triphosphate hydrolases"/>
    <property type="match status" value="1"/>
</dbReference>
<proteinExistence type="inferred from homology"/>
<evidence type="ECO:0000256" key="9">
    <source>
        <dbReference type="HAMAP-Rule" id="MF_00092"/>
    </source>
</evidence>
<dbReference type="GO" id="GO:0072344">
    <property type="term" value="P:rescue of stalled ribosome"/>
    <property type="evidence" value="ECO:0007669"/>
    <property type="project" value="UniProtKB-UniRule"/>
</dbReference>
<evidence type="ECO:0000313" key="10">
    <source>
        <dbReference type="EMBL" id="TFH95008.1"/>
    </source>
</evidence>
<dbReference type="PIRSF" id="PIRSF005814">
    <property type="entry name" value="MutS_YshD"/>
    <property type="match status" value="1"/>
</dbReference>
<accession>A0A4Y8WPJ7</accession>
<dbReference type="PROSITE" id="PS50828">
    <property type="entry name" value="SMR"/>
    <property type="match status" value="1"/>
</dbReference>
<feature type="binding site" evidence="9">
    <location>
        <begin position="346"/>
        <end position="353"/>
    </location>
    <ligand>
        <name>ATP</name>
        <dbReference type="ChEBI" id="CHEBI:30616"/>
    </ligand>
</feature>
<dbReference type="EC" id="3.6.4.-" evidence="9"/>
<dbReference type="STRING" id="1122973.GCA_000379925_00175"/>
<comment type="function">
    <text evidence="9">Acts as a ribosome collision sensor, splitting the ribosome into its 2 subunits. Detects stalled/collided 70S ribosomes which it binds and splits by an ATP-hydrolysis driven conformational change. Acts upstream of the ribosome quality control system (RQC), a ribosome-associated complex that mediates the extraction of incompletely synthesized nascent chains from stalled ribosomes and their subsequent degradation. Probably generates substrates for RQC.</text>
</comment>
<keyword evidence="5 9" id="KW-0378">Hydrolase</keyword>
<organism evidence="10 11">
    <name type="scientific">Porphyromonas levii</name>
    <dbReference type="NCBI Taxonomy" id="28114"/>
    <lineage>
        <taxon>Bacteria</taxon>
        <taxon>Pseudomonadati</taxon>
        <taxon>Bacteroidota</taxon>
        <taxon>Bacteroidia</taxon>
        <taxon>Bacteroidales</taxon>
        <taxon>Porphyromonadaceae</taxon>
        <taxon>Porphyromonas</taxon>
    </lineage>
</organism>
<dbReference type="GO" id="GO:0140664">
    <property type="term" value="F:ATP-dependent DNA damage sensor activity"/>
    <property type="evidence" value="ECO:0007669"/>
    <property type="project" value="InterPro"/>
</dbReference>
<comment type="subunit">
    <text evidence="9">Homodimer. Binds to stalled ribosomes, contacting rRNA.</text>
</comment>
<keyword evidence="11" id="KW-1185">Reference proteome</keyword>
<dbReference type="NCBIfam" id="TIGR01069">
    <property type="entry name" value="mutS2"/>
    <property type="match status" value="1"/>
</dbReference>
<dbReference type="EC" id="3.1.-.-" evidence="9"/>
<dbReference type="FunFam" id="3.30.1370.110:FF:000004">
    <property type="entry name" value="Endonuclease MutS2"/>
    <property type="match status" value="1"/>
</dbReference>
<keyword evidence="2 9" id="KW-0699">rRNA-binding</keyword>
<gene>
    <name evidence="9" type="primary">mutS2</name>
    <name evidence="9" type="synonym">rqcU</name>
    <name evidence="10" type="ORF">E4P47_05490</name>
</gene>
<evidence type="ECO:0000256" key="5">
    <source>
        <dbReference type="ARBA" id="ARBA00022801"/>
    </source>
</evidence>
<dbReference type="GO" id="GO:0030983">
    <property type="term" value="F:mismatched DNA binding"/>
    <property type="evidence" value="ECO:0007669"/>
    <property type="project" value="InterPro"/>
</dbReference>
<evidence type="ECO:0000256" key="8">
    <source>
        <dbReference type="ARBA" id="ARBA00023125"/>
    </source>
</evidence>
<comment type="similarity">
    <text evidence="9">Belongs to the DNA mismatch repair MutS family. MutS2 subfamily.</text>
</comment>
<dbReference type="GO" id="GO:0045910">
    <property type="term" value="P:negative regulation of DNA recombination"/>
    <property type="evidence" value="ECO:0007669"/>
    <property type="project" value="InterPro"/>
</dbReference>
<keyword evidence="7 9" id="KW-0694">RNA-binding</keyword>
<dbReference type="InterPro" id="IPR002625">
    <property type="entry name" value="Smr_dom"/>
</dbReference>
<dbReference type="GO" id="GO:0005524">
    <property type="term" value="F:ATP binding"/>
    <property type="evidence" value="ECO:0007669"/>
    <property type="project" value="UniProtKB-UniRule"/>
</dbReference>
<protein>
    <recommendedName>
        <fullName evidence="9">Endonuclease MutS2</fullName>
        <ecNumber evidence="9">3.1.-.-</ecNumber>
    </recommendedName>
    <alternativeName>
        <fullName evidence="9">Ribosome-associated protein quality control-upstream factor</fullName>
        <shortName evidence="9">RQC-upstream factor</shortName>
        <shortName evidence="9">RqcU</shortName>
        <ecNumber evidence="9">3.6.4.-</ecNumber>
    </alternativeName>
</protein>
<evidence type="ECO:0000256" key="4">
    <source>
        <dbReference type="ARBA" id="ARBA00022759"/>
    </source>
</evidence>
<dbReference type="GO" id="GO:0016887">
    <property type="term" value="F:ATP hydrolysis activity"/>
    <property type="evidence" value="ECO:0007669"/>
    <property type="project" value="InterPro"/>
</dbReference>
<dbReference type="InterPro" id="IPR000432">
    <property type="entry name" value="DNA_mismatch_repair_MutS_C"/>
</dbReference>
<dbReference type="RefSeq" id="WP_134849150.1">
    <property type="nucleotide sequence ID" value="NZ_CP197400.1"/>
</dbReference>
<evidence type="ECO:0000256" key="7">
    <source>
        <dbReference type="ARBA" id="ARBA00022884"/>
    </source>
</evidence>
<dbReference type="EMBL" id="SPNC01000071">
    <property type="protein sequence ID" value="TFH95008.1"/>
    <property type="molecule type" value="Genomic_DNA"/>
</dbReference>
<keyword evidence="4 9" id="KW-0255">Endonuclease</keyword>
<evidence type="ECO:0000256" key="2">
    <source>
        <dbReference type="ARBA" id="ARBA00022730"/>
    </source>
</evidence>
<evidence type="ECO:0000256" key="6">
    <source>
        <dbReference type="ARBA" id="ARBA00022840"/>
    </source>
</evidence>
<dbReference type="PANTHER" id="PTHR48466">
    <property type="entry name" value="OS10G0509000 PROTEIN-RELATED"/>
    <property type="match status" value="1"/>
</dbReference>
<keyword evidence="1 9" id="KW-0540">Nuclease</keyword>
<dbReference type="FunFam" id="3.40.50.300:FF:001531">
    <property type="entry name" value="Endonuclease MutS2"/>
    <property type="match status" value="1"/>
</dbReference>
<dbReference type="InterPro" id="IPR027417">
    <property type="entry name" value="P-loop_NTPase"/>
</dbReference>
<dbReference type="AlphaFoldDB" id="A0A4Y8WPJ7"/>
<dbReference type="Proteomes" id="UP000297225">
    <property type="component" value="Unassembled WGS sequence"/>
</dbReference>
<keyword evidence="8 9" id="KW-0238">DNA-binding</keyword>